<dbReference type="PANTHER" id="PTHR20963">
    <property type="entry name" value="MULTIPLE INOSITOL POLYPHOSPHATE PHOSPHATASE-RELATED"/>
    <property type="match status" value="1"/>
</dbReference>
<feature type="disulfide bond" evidence="3">
    <location>
        <begin position="68"/>
        <end position="393"/>
    </location>
</feature>
<evidence type="ECO:0000313" key="5">
    <source>
        <dbReference type="EMBL" id="KAK5044725.1"/>
    </source>
</evidence>
<evidence type="ECO:0000256" key="4">
    <source>
        <dbReference type="SAM" id="SignalP"/>
    </source>
</evidence>
<feature type="disulfide bond" evidence="3">
    <location>
        <begin position="418"/>
        <end position="426"/>
    </location>
</feature>
<evidence type="ECO:0000256" key="3">
    <source>
        <dbReference type="PIRSR" id="PIRSR000894-2"/>
    </source>
</evidence>
<reference evidence="5 6" key="1">
    <citation type="submission" date="2023-08" db="EMBL/GenBank/DDBJ databases">
        <title>Black Yeasts Isolated from many extreme environments.</title>
        <authorList>
            <person name="Coleine C."/>
            <person name="Stajich J.E."/>
            <person name="Selbmann L."/>
        </authorList>
    </citation>
    <scope>NUCLEOTIDE SEQUENCE [LARGE SCALE GENOMIC DNA]</scope>
    <source>
        <strain evidence="5 6">CCFEE 5792</strain>
    </source>
</reference>
<feature type="chain" id="PRO_5043362037" description="Histidine acid phosphatase" evidence="4">
    <location>
        <begin position="20"/>
        <end position="454"/>
    </location>
</feature>
<keyword evidence="1" id="KW-0378">Hydrolase</keyword>
<dbReference type="FunFam" id="3.40.50.1240:FF:000065">
    <property type="entry name" value="Similar to histidine acid phosphatase"/>
    <property type="match status" value="1"/>
</dbReference>
<dbReference type="GO" id="GO:0003993">
    <property type="term" value="F:acid phosphatase activity"/>
    <property type="evidence" value="ECO:0007669"/>
    <property type="project" value="TreeGrafter"/>
</dbReference>
<keyword evidence="2" id="KW-0325">Glycoprotein</keyword>
<keyword evidence="6" id="KW-1185">Reference proteome</keyword>
<dbReference type="GO" id="GO:0009277">
    <property type="term" value="C:fungal-type cell wall"/>
    <property type="evidence" value="ECO:0007669"/>
    <property type="project" value="TreeGrafter"/>
</dbReference>
<dbReference type="PIRSF" id="PIRSF000894">
    <property type="entry name" value="Acid_phosphatase"/>
    <property type="match status" value="1"/>
</dbReference>
<dbReference type="InterPro" id="IPR029033">
    <property type="entry name" value="His_PPase_superfam"/>
</dbReference>
<accession>A0AAV9MSX9</accession>
<evidence type="ECO:0008006" key="7">
    <source>
        <dbReference type="Google" id="ProtNLM"/>
    </source>
</evidence>
<dbReference type="CDD" id="cd07061">
    <property type="entry name" value="HP_HAP_like"/>
    <property type="match status" value="1"/>
</dbReference>
<dbReference type="InterPro" id="IPR016274">
    <property type="entry name" value="Histidine_acid_Pase_euk"/>
</dbReference>
<dbReference type="RefSeq" id="XP_064700378.1">
    <property type="nucleotide sequence ID" value="XM_064854035.1"/>
</dbReference>
<comment type="caution">
    <text evidence="5">The sequence shown here is derived from an EMBL/GenBank/DDBJ whole genome shotgun (WGS) entry which is preliminary data.</text>
</comment>
<organism evidence="5 6">
    <name type="scientific">Exophiala bonariae</name>
    <dbReference type="NCBI Taxonomy" id="1690606"/>
    <lineage>
        <taxon>Eukaryota</taxon>
        <taxon>Fungi</taxon>
        <taxon>Dikarya</taxon>
        <taxon>Ascomycota</taxon>
        <taxon>Pezizomycotina</taxon>
        <taxon>Eurotiomycetes</taxon>
        <taxon>Chaetothyriomycetidae</taxon>
        <taxon>Chaetothyriales</taxon>
        <taxon>Herpotrichiellaceae</taxon>
        <taxon>Exophiala</taxon>
    </lineage>
</organism>
<dbReference type="Proteomes" id="UP001358417">
    <property type="component" value="Unassembled WGS sequence"/>
</dbReference>
<dbReference type="GeneID" id="89978656"/>
<sequence>MMLSLSALLVASYTFSVSAYPASQFQVPLQPQDHSQGYEFDPLLHLPGISPYFDAVGFGLEHTAPVGCKVTAASYIIRHASIYGNDDEYQTYIRPFLWKLEQHRQGWSGPLDFMEQWHSPILEDRLEDITPAGAEDAAKVGDHLRKRYPELAPTVKRILADKKARTYDTAQALVKAFPHGQDVEVVRILHDTNGSMDALVPHKSCPAFNKEPGKEEMAKFVHHYAQHVSTRLAPFTPFELSDNDIVGLQGLCGYESAIRGQRSPLCKVFTDAEWMSYEYAWDLRYAHMVGPMNPLSPYLGFPWLQAQSTLFQQIDSESGATNTGTGWPEGQRFFLSFTHREVPPFVATALGIFNSSSLAVEEFPTDHINWVRAWRMSDLIPFLGHVGMEKMTCDDRPGRKGDYIRVIANTAPRPIPWCQDGPGASCSMEKFVEIIANGSSKYGDFHKVCGDSPK</sequence>
<evidence type="ECO:0000256" key="2">
    <source>
        <dbReference type="ARBA" id="ARBA00023180"/>
    </source>
</evidence>
<dbReference type="SUPFAM" id="SSF53254">
    <property type="entry name" value="Phosphoglycerate mutase-like"/>
    <property type="match status" value="1"/>
</dbReference>
<evidence type="ECO:0000256" key="1">
    <source>
        <dbReference type="ARBA" id="ARBA00022801"/>
    </source>
</evidence>
<name>A0AAV9MSX9_9EURO</name>
<proteinExistence type="predicted"/>
<dbReference type="AlphaFoldDB" id="A0AAV9MSX9"/>
<feature type="disulfide bond" evidence="3">
    <location>
        <begin position="252"/>
        <end position="266"/>
    </location>
</feature>
<dbReference type="Pfam" id="PF00328">
    <property type="entry name" value="His_Phos_2"/>
    <property type="match status" value="1"/>
</dbReference>
<dbReference type="Gene3D" id="3.40.50.1240">
    <property type="entry name" value="Phosphoglycerate mutase-like"/>
    <property type="match status" value="1"/>
</dbReference>
<evidence type="ECO:0000313" key="6">
    <source>
        <dbReference type="Proteomes" id="UP001358417"/>
    </source>
</evidence>
<keyword evidence="3" id="KW-1015">Disulfide bond</keyword>
<feature type="signal peptide" evidence="4">
    <location>
        <begin position="1"/>
        <end position="19"/>
    </location>
</feature>
<protein>
    <recommendedName>
        <fullName evidence="7">Histidine acid phosphatase</fullName>
    </recommendedName>
</protein>
<keyword evidence="4" id="KW-0732">Signal</keyword>
<dbReference type="PANTHER" id="PTHR20963:SF12">
    <property type="entry name" value="HISTIDINE ACID PHOSPHATASE"/>
    <property type="match status" value="1"/>
</dbReference>
<dbReference type="InterPro" id="IPR000560">
    <property type="entry name" value="His_Pase_clade-2"/>
</dbReference>
<dbReference type="EMBL" id="JAVRRD010000044">
    <property type="protein sequence ID" value="KAK5044725.1"/>
    <property type="molecule type" value="Genomic_DNA"/>
</dbReference>
<gene>
    <name evidence="5" type="ORF">LTR84_010499</name>
</gene>